<proteinExistence type="predicted"/>
<dbReference type="RefSeq" id="WP_270679294.1">
    <property type="nucleotide sequence ID" value="NZ_JAQFWP010000039.1"/>
</dbReference>
<evidence type="ECO:0000256" key="1">
    <source>
        <dbReference type="ARBA" id="ARBA00022676"/>
    </source>
</evidence>
<feature type="domain" description="Glycosyltransferase subfamily 4-like N-terminal" evidence="4">
    <location>
        <begin position="13"/>
        <end position="186"/>
    </location>
</feature>
<evidence type="ECO:0000313" key="5">
    <source>
        <dbReference type="EMBL" id="MDA2806658.1"/>
    </source>
</evidence>
<dbReference type="EMBL" id="JAQFWP010000039">
    <property type="protein sequence ID" value="MDA2806658.1"/>
    <property type="molecule type" value="Genomic_DNA"/>
</dbReference>
<evidence type="ECO:0000256" key="2">
    <source>
        <dbReference type="ARBA" id="ARBA00022679"/>
    </source>
</evidence>
<dbReference type="Pfam" id="PF13439">
    <property type="entry name" value="Glyco_transf_4"/>
    <property type="match status" value="1"/>
</dbReference>
<evidence type="ECO:0000313" key="6">
    <source>
        <dbReference type="Proteomes" id="UP001165685"/>
    </source>
</evidence>
<dbReference type="Gene3D" id="3.40.50.2000">
    <property type="entry name" value="Glycogen Phosphorylase B"/>
    <property type="match status" value="2"/>
</dbReference>
<name>A0ABT4TPQ3_9ACTN</name>
<protein>
    <submittedName>
        <fullName evidence="5">Glycosyltransferase family 4 protein</fullName>
    </submittedName>
</protein>
<keyword evidence="6" id="KW-1185">Reference proteome</keyword>
<keyword evidence="1" id="KW-0328">Glycosyltransferase</keyword>
<dbReference type="Pfam" id="PF00534">
    <property type="entry name" value="Glycos_transf_1"/>
    <property type="match status" value="1"/>
</dbReference>
<dbReference type="InterPro" id="IPR001296">
    <property type="entry name" value="Glyco_trans_1"/>
</dbReference>
<feature type="domain" description="Glycosyl transferase family 1" evidence="3">
    <location>
        <begin position="196"/>
        <end position="350"/>
    </location>
</feature>
<comment type="caution">
    <text evidence="5">The sequence shown here is derived from an EMBL/GenBank/DDBJ whole genome shotgun (WGS) entry which is preliminary data.</text>
</comment>
<reference evidence="5" key="1">
    <citation type="submission" date="2023-01" db="EMBL/GenBank/DDBJ databases">
        <title>Draft genome sequence of Nocardiopsis sp. LSu2-4 isolated from halophytes.</title>
        <authorList>
            <person name="Duangmal K."/>
            <person name="Chantavorakit T."/>
        </authorList>
    </citation>
    <scope>NUCLEOTIDE SEQUENCE</scope>
    <source>
        <strain evidence="5">LSu2-4</strain>
    </source>
</reference>
<dbReference type="CDD" id="cd03820">
    <property type="entry name" value="GT4_AmsD-like"/>
    <property type="match status" value="1"/>
</dbReference>
<dbReference type="PANTHER" id="PTHR12526:SF627">
    <property type="entry name" value="D-RHAMNOSYLTRANSFERASE WBPZ"/>
    <property type="match status" value="1"/>
</dbReference>
<accession>A0ABT4TPQ3</accession>
<organism evidence="5 6">
    <name type="scientific">Nocardiopsis suaedae</name>
    <dbReference type="NCBI Taxonomy" id="3018444"/>
    <lineage>
        <taxon>Bacteria</taxon>
        <taxon>Bacillati</taxon>
        <taxon>Actinomycetota</taxon>
        <taxon>Actinomycetes</taxon>
        <taxon>Streptosporangiales</taxon>
        <taxon>Nocardiopsidaceae</taxon>
        <taxon>Nocardiopsis</taxon>
    </lineage>
</organism>
<dbReference type="Proteomes" id="UP001165685">
    <property type="component" value="Unassembled WGS sequence"/>
</dbReference>
<evidence type="ECO:0000259" key="3">
    <source>
        <dbReference type="Pfam" id="PF00534"/>
    </source>
</evidence>
<gene>
    <name evidence="5" type="ORF">O4U47_19265</name>
</gene>
<keyword evidence="2" id="KW-0808">Transferase</keyword>
<dbReference type="PANTHER" id="PTHR12526">
    <property type="entry name" value="GLYCOSYLTRANSFERASE"/>
    <property type="match status" value="1"/>
</dbReference>
<sequence length="825" mass="88249">MRIVYVLHTLYGIGGTIRTVVNQAEAMAALGHEVEVVSVFRHRDDPVLPVGPSVRVTWLVDTRAPEGPGADRPSRLYPAEEKLYGSHSALTDALIAERLAEAAPDVVVGTRAGLNILLARLRPDGAAVVGQEHLTYRMYDPALLQAMTRDYRRLDALAPVTEADAAAYRARMRLPGVRVQAVPNCVPAPELRTSGDGPPSIVAAGRVTGMKGFDLLLEAFARVAGDHPDWTVRVFGRGKGLEDRRRQIHALGLEDRAFMMGAHPRMDEVWPLASVCAVPSRDEPFGMILVEAMRAGVPVVSSDCPHGPAEILRHGEDGLLVENEDPDAFARGLDRVMGDDGLRARMGAAALRNSERYSPEAVARVHEALFQDLLAGSGRRTAVPAPRAAAPPDRCTVAVGADGVLELRFATPPGLVVLRPVGAGAAGRRERRLCPEGARTVHVDPRDFPQGTTRWEVFRSDGGGAPVPVPASLVDLRSAPHEPRTVKRLAVAVPERGPGGRLRFAARHADRFAEVGEVAVAAERIAVSGTVLGSTGPDPGAELVLAAREGRGTEVRCPCPVDASGGFGALVPLGALAEAAAGLLGAEEGAGRHEVVWDVRLRNGRGDHLVGRCLLGVGDWRQASAYPEAEHPWPGGERQGRMRVGPYITAGGHLAVRTAPEEEGTGRAPVPDVSVCWLPRRRRFEVSGTVRTLGAGPGDVGVRLAPENGEGAPVDLPVTCSRTPAGVRFTAPIDLAGADRLPFGRWRLEVRSRGADGGPVWSFPGYPGPWLRKRWWRGPVPVYAVASPANGRRTVIEHAPVRLLLAARRRLPRVPVLGRLWRGRG</sequence>
<evidence type="ECO:0000259" key="4">
    <source>
        <dbReference type="Pfam" id="PF13439"/>
    </source>
</evidence>
<dbReference type="InterPro" id="IPR028098">
    <property type="entry name" value="Glyco_trans_4-like_N"/>
</dbReference>
<dbReference type="SUPFAM" id="SSF53756">
    <property type="entry name" value="UDP-Glycosyltransferase/glycogen phosphorylase"/>
    <property type="match status" value="1"/>
</dbReference>